<dbReference type="InterPro" id="IPR042070">
    <property type="entry name" value="PucR_C-HTH_sf"/>
</dbReference>
<dbReference type="InterPro" id="IPR025736">
    <property type="entry name" value="PucR_C-HTH_dom"/>
</dbReference>
<dbReference type="Pfam" id="PF13556">
    <property type="entry name" value="HTH_30"/>
    <property type="match status" value="1"/>
</dbReference>
<dbReference type="Proteomes" id="UP000199086">
    <property type="component" value="Unassembled WGS sequence"/>
</dbReference>
<organism evidence="4 5">
    <name type="scientific">Raineyella antarctica</name>
    <dbReference type="NCBI Taxonomy" id="1577474"/>
    <lineage>
        <taxon>Bacteria</taxon>
        <taxon>Bacillati</taxon>
        <taxon>Actinomycetota</taxon>
        <taxon>Actinomycetes</taxon>
        <taxon>Propionibacteriales</taxon>
        <taxon>Propionibacteriaceae</taxon>
        <taxon>Raineyella</taxon>
    </lineage>
</organism>
<dbReference type="Pfam" id="PF17853">
    <property type="entry name" value="GGDEF_2"/>
    <property type="match status" value="1"/>
</dbReference>
<gene>
    <name evidence="4" type="ORF">GA0111570_105174</name>
</gene>
<feature type="domain" description="CdaR GGDEF-like" evidence="3">
    <location>
        <begin position="168"/>
        <end position="284"/>
    </location>
</feature>
<proteinExistence type="inferred from homology"/>
<name>A0A1G6GVZ0_9ACTN</name>
<dbReference type="PANTHER" id="PTHR33744">
    <property type="entry name" value="CARBOHYDRATE DIACID REGULATOR"/>
    <property type="match status" value="1"/>
</dbReference>
<dbReference type="EMBL" id="FMYF01000005">
    <property type="protein sequence ID" value="SDB86220.1"/>
    <property type="molecule type" value="Genomic_DNA"/>
</dbReference>
<reference evidence="4 5" key="1">
    <citation type="submission" date="2016-06" db="EMBL/GenBank/DDBJ databases">
        <authorList>
            <person name="Olsen C.W."/>
            <person name="Carey S."/>
            <person name="Hinshaw L."/>
            <person name="Karasin A.I."/>
        </authorList>
    </citation>
    <scope>NUCLEOTIDE SEQUENCE [LARGE SCALE GENOMIC DNA]</scope>
    <source>
        <strain evidence="4 5">LZ-22</strain>
    </source>
</reference>
<keyword evidence="5" id="KW-1185">Reference proteome</keyword>
<comment type="similarity">
    <text evidence="1">Belongs to the CdaR family.</text>
</comment>
<dbReference type="AlphaFoldDB" id="A0A1G6GVZ0"/>
<accession>A0A1G6GVZ0</accession>
<evidence type="ECO:0000313" key="5">
    <source>
        <dbReference type="Proteomes" id="UP000199086"/>
    </source>
</evidence>
<evidence type="ECO:0000259" key="3">
    <source>
        <dbReference type="Pfam" id="PF17853"/>
    </source>
</evidence>
<sequence>MALTWIQLPSTRNRASIARRLRQAAARITTAAITAVDARYEWFGRLSPEHRASVTLVARAGVDGFINWFGEGGSDRPVQIFERAPRELSRHLSLKQTVDLTRTIIDTVDAEIDEQLPRADRPYLHAALNEYSRDVAFAAAEVYAAAAEVRGAWDLRQEATVVDAVMRGEVDDAIMSRVATLGWRSTSGAAVVLGTCPADGAETALEATHRTARSLGLDCLTAVHTDRLVVVVGGAPLGPDADLVAVLAPLAERFAEGPVVVGPRVEQLAAAGGSARAALSGLRAAPGWPQAPRPVHADDLLPERALSGDGHARRALARDVYGPLAEAGGGLLETLTCFLDEGLSIEASARALFVHANTVRYRLKRIHEVTGYSPTDPRDSYTLRLALTLGRLLGPGTA</sequence>
<dbReference type="Gene3D" id="1.10.10.2840">
    <property type="entry name" value="PucR C-terminal helix-turn-helix domain"/>
    <property type="match status" value="1"/>
</dbReference>
<dbReference type="STRING" id="1577474.GA0111570_105174"/>
<dbReference type="OrthoDB" id="3246591at2"/>
<feature type="domain" description="PucR C-terminal helix-turn-helix" evidence="2">
    <location>
        <begin position="331"/>
        <end position="388"/>
    </location>
</feature>
<evidence type="ECO:0000256" key="1">
    <source>
        <dbReference type="ARBA" id="ARBA00006754"/>
    </source>
</evidence>
<dbReference type="RefSeq" id="WP_092609773.1">
    <property type="nucleotide sequence ID" value="NZ_FMYF01000005.1"/>
</dbReference>
<dbReference type="InterPro" id="IPR051448">
    <property type="entry name" value="CdaR-like_regulators"/>
</dbReference>
<dbReference type="InterPro" id="IPR041522">
    <property type="entry name" value="CdaR_GGDEF"/>
</dbReference>
<dbReference type="PANTHER" id="PTHR33744:SF7">
    <property type="entry name" value="PUCR FAMILY TRANSCRIPTIONAL REGULATOR"/>
    <property type="match status" value="1"/>
</dbReference>
<evidence type="ECO:0000313" key="4">
    <source>
        <dbReference type="EMBL" id="SDB86220.1"/>
    </source>
</evidence>
<evidence type="ECO:0000259" key="2">
    <source>
        <dbReference type="Pfam" id="PF13556"/>
    </source>
</evidence>
<protein>
    <submittedName>
        <fullName evidence="4">PucR C-terminal helix-turn-helix domain-containing protein</fullName>
    </submittedName>
</protein>